<dbReference type="Gene3D" id="3.50.50.60">
    <property type="entry name" value="FAD/NAD(P)-binding domain"/>
    <property type="match status" value="1"/>
</dbReference>
<sequence>MTIHRANRIPVFNGPAGWGVILPPVPPRARLQGDAGCDIAILGGGFAGLSAARRLHQIDPALDIAILDAARISEGGTGRNSGFMIDLPHELTSSDYAGAGDDLDRRLTRLNRLAIDFAAGAVADYAIPAGYFQRSGKINGAASRSGMAANQSYAAHLARLGEAHEMLDAQHMREVTGSGYYHGGLFTPGTAMLQPAGYVQGFAAGLERGGVRIYENSPVRTLESNAQGWRLATDHGSIQAQRVILANNGHLESFGFKRGRLMHIMLNACMTEELPPDSIRALGGDECWGLTPSDPMGCTVRRIGPAQGGHRIVIRQGGYYRPNMQTSAADLARASRAMRRKFEARFPMLKDLPFAHSWSGHLCLSKNAVSVMRQLEPGLYAACVQNGLGTARGTLTGIGAAELACGQGSEITDFFTAEAEPSRLPPHPFDTIGANAYLRWKEWQSRLE</sequence>
<protein>
    <submittedName>
        <fullName evidence="4">Glycine/D-amino acid oxidase</fullName>
    </submittedName>
    <submittedName>
        <fullName evidence="3">Oxidoreductase</fullName>
    </submittedName>
</protein>
<evidence type="ECO:0000313" key="5">
    <source>
        <dbReference type="Proteomes" id="UP000029846"/>
    </source>
</evidence>
<name>A0A099F842_9RHOB</name>
<evidence type="ECO:0000313" key="4">
    <source>
        <dbReference type="EMBL" id="SFA42311.1"/>
    </source>
</evidence>
<accession>A0A099F842</accession>
<gene>
    <name evidence="3" type="ORF">IT41_00360</name>
    <name evidence="4" type="ORF">SAMN04487972_102285</name>
</gene>
<dbReference type="EMBL" id="JRKN01000001">
    <property type="protein sequence ID" value="KGJ06669.1"/>
    <property type="molecule type" value="Genomic_DNA"/>
</dbReference>
<dbReference type="GO" id="GO:0005737">
    <property type="term" value="C:cytoplasm"/>
    <property type="evidence" value="ECO:0007669"/>
    <property type="project" value="TreeGrafter"/>
</dbReference>
<dbReference type="Pfam" id="PF01266">
    <property type="entry name" value="DAO"/>
    <property type="match status" value="1"/>
</dbReference>
<organism evidence="3 5">
    <name type="scientific">Paracoccus halophilus</name>
    <dbReference type="NCBI Taxonomy" id="376733"/>
    <lineage>
        <taxon>Bacteria</taxon>
        <taxon>Pseudomonadati</taxon>
        <taxon>Pseudomonadota</taxon>
        <taxon>Alphaproteobacteria</taxon>
        <taxon>Rhodobacterales</taxon>
        <taxon>Paracoccaceae</taxon>
        <taxon>Paracoccus</taxon>
    </lineage>
</organism>
<evidence type="ECO:0000259" key="2">
    <source>
        <dbReference type="Pfam" id="PF01266"/>
    </source>
</evidence>
<keyword evidence="5" id="KW-1185">Reference proteome</keyword>
<dbReference type="RefSeq" id="WP_036737784.1">
    <property type="nucleotide sequence ID" value="NZ_FOJO01000002.1"/>
</dbReference>
<reference evidence="3 5" key="1">
    <citation type="submission" date="2014-09" db="EMBL/GenBank/DDBJ databases">
        <authorList>
            <person name="McGinnis J.M."/>
            <person name="Wolfgang W.J."/>
        </authorList>
    </citation>
    <scope>NUCLEOTIDE SEQUENCE [LARGE SCALE GENOMIC DNA]</scope>
    <source>
        <strain evidence="3 5">JCM 14014</strain>
    </source>
</reference>
<dbReference type="PANTHER" id="PTHR13847">
    <property type="entry name" value="SARCOSINE DEHYDROGENASE-RELATED"/>
    <property type="match status" value="1"/>
</dbReference>
<dbReference type="SUPFAM" id="SSF51905">
    <property type="entry name" value="FAD/NAD(P)-binding domain"/>
    <property type="match status" value="1"/>
</dbReference>
<dbReference type="GO" id="GO:0016491">
    <property type="term" value="F:oxidoreductase activity"/>
    <property type="evidence" value="ECO:0007669"/>
    <property type="project" value="UniProtKB-KW"/>
</dbReference>
<feature type="domain" description="FAD dependent oxidoreductase" evidence="2">
    <location>
        <begin position="38"/>
        <end position="402"/>
    </location>
</feature>
<dbReference type="STRING" id="376733.SAMN04487972_102285"/>
<evidence type="ECO:0000313" key="6">
    <source>
        <dbReference type="Proteomes" id="UP000182312"/>
    </source>
</evidence>
<dbReference type="PANTHER" id="PTHR13847:SF281">
    <property type="entry name" value="FAD DEPENDENT OXIDOREDUCTASE DOMAIN-CONTAINING PROTEIN"/>
    <property type="match status" value="1"/>
</dbReference>
<evidence type="ECO:0000313" key="3">
    <source>
        <dbReference type="EMBL" id="KGJ06669.1"/>
    </source>
</evidence>
<dbReference type="Proteomes" id="UP000029846">
    <property type="component" value="Unassembled WGS sequence"/>
</dbReference>
<dbReference type="InterPro" id="IPR006076">
    <property type="entry name" value="FAD-dep_OxRdtase"/>
</dbReference>
<dbReference type="EMBL" id="FOJO01000002">
    <property type="protein sequence ID" value="SFA42311.1"/>
    <property type="molecule type" value="Genomic_DNA"/>
</dbReference>
<dbReference type="OrthoDB" id="311718at2"/>
<dbReference type="AlphaFoldDB" id="A0A099F842"/>
<proteinExistence type="predicted"/>
<evidence type="ECO:0000256" key="1">
    <source>
        <dbReference type="ARBA" id="ARBA00023002"/>
    </source>
</evidence>
<reference evidence="3 5" key="2">
    <citation type="submission" date="2014-10" db="EMBL/GenBank/DDBJ databases">
        <title>Paracoccus sanguinis sp. nov., isolated from clinical specimens of New York State patients.</title>
        <authorList>
            <person name="Mingle L.A."/>
            <person name="Cole J.A."/>
            <person name="Lapierre P."/>
            <person name="Musser K.A."/>
        </authorList>
    </citation>
    <scope>NUCLEOTIDE SEQUENCE [LARGE SCALE GENOMIC DNA]</scope>
    <source>
        <strain evidence="3 5">JCM 14014</strain>
    </source>
</reference>
<reference evidence="4 6" key="3">
    <citation type="submission" date="2016-10" db="EMBL/GenBank/DDBJ databases">
        <authorList>
            <person name="de Groot N.N."/>
        </authorList>
    </citation>
    <scope>NUCLEOTIDE SEQUENCE [LARGE SCALE GENOMIC DNA]</scope>
    <source>
        <strain evidence="4 6">CGMCC 1.6117</strain>
    </source>
</reference>
<dbReference type="InterPro" id="IPR036188">
    <property type="entry name" value="FAD/NAD-bd_sf"/>
</dbReference>
<keyword evidence="1" id="KW-0560">Oxidoreductase</keyword>
<dbReference type="Proteomes" id="UP000182312">
    <property type="component" value="Unassembled WGS sequence"/>
</dbReference>
<dbReference type="eggNOG" id="COG0665">
    <property type="taxonomic scope" value="Bacteria"/>
</dbReference>
<dbReference type="Gene3D" id="3.30.9.10">
    <property type="entry name" value="D-Amino Acid Oxidase, subunit A, domain 2"/>
    <property type="match status" value="1"/>
</dbReference>